<accession>A0A4S8M5F6</accession>
<dbReference type="Proteomes" id="UP000297245">
    <property type="component" value="Unassembled WGS sequence"/>
</dbReference>
<evidence type="ECO:0000313" key="2">
    <source>
        <dbReference type="Proteomes" id="UP000297245"/>
    </source>
</evidence>
<gene>
    <name evidence="1" type="ORF">K435DRAFT_778046</name>
</gene>
<dbReference type="EMBL" id="ML179155">
    <property type="protein sequence ID" value="THU97466.1"/>
    <property type="molecule type" value="Genomic_DNA"/>
</dbReference>
<organism evidence="1 2">
    <name type="scientific">Dendrothele bispora (strain CBS 962.96)</name>
    <dbReference type="NCBI Taxonomy" id="1314807"/>
    <lineage>
        <taxon>Eukaryota</taxon>
        <taxon>Fungi</taxon>
        <taxon>Dikarya</taxon>
        <taxon>Basidiomycota</taxon>
        <taxon>Agaricomycotina</taxon>
        <taxon>Agaricomycetes</taxon>
        <taxon>Agaricomycetidae</taxon>
        <taxon>Agaricales</taxon>
        <taxon>Agaricales incertae sedis</taxon>
        <taxon>Dendrothele</taxon>
    </lineage>
</organism>
<proteinExistence type="predicted"/>
<name>A0A4S8M5F6_DENBC</name>
<reference evidence="1 2" key="1">
    <citation type="journal article" date="2019" name="Nat. Ecol. Evol.">
        <title>Megaphylogeny resolves global patterns of mushroom evolution.</title>
        <authorList>
            <person name="Varga T."/>
            <person name="Krizsan K."/>
            <person name="Foldi C."/>
            <person name="Dima B."/>
            <person name="Sanchez-Garcia M."/>
            <person name="Sanchez-Ramirez S."/>
            <person name="Szollosi G.J."/>
            <person name="Szarkandi J.G."/>
            <person name="Papp V."/>
            <person name="Albert L."/>
            <person name="Andreopoulos W."/>
            <person name="Angelini C."/>
            <person name="Antonin V."/>
            <person name="Barry K.W."/>
            <person name="Bougher N.L."/>
            <person name="Buchanan P."/>
            <person name="Buyck B."/>
            <person name="Bense V."/>
            <person name="Catcheside P."/>
            <person name="Chovatia M."/>
            <person name="Cooper J."/>
            <person name="Damon W."/>
            <person name="Desjardin D."/>
            <person name="Finy P."/>
            <person name="Geml J."/>
            <person name="Haridas S."/>
            <person name="Hughes K."/>
            <person name="Justo A."/>
            <person name="Karasinski D."/>
            <person name="Kautmanova I."/>
            <person name="Kiss B."/>
            <person name="Kocsube S."/>
            <person name="Kotiranta H."/>
            <person name="LaButti K.M."/>
            <person name="Lechner B.E."/>
            <person name="Liimatainen K."/>
            <person name="Lipzen A."/>
            <person name="Lukacs Z."/>
            <person name="Mihaltcheva S."/>
            <person name="Morgado L.N."/>
            <person name="Niskanen T."/>
            <person name="Noordeloos M.E."/>
            <person name="Ohm R.A."/>
            <person name="Ortiz-Santana B."/>
            <person name="Ovrebo C."/>
            <person name="Racz N."/>
            <person name="Riley R."/>
            <person name="Savchenko A."/>
            <person name="Shiryaev A."/>
            <person name="Soop K."/>
            <person name="Spirin V."/>
            <person name="Szebenyi C."/>
            <person name="Tomsovsky M."/>
            <person name="Tulloss R.E."/>
            <person name="Uehling J."/>
            <person name="Grigoriev I.V."/>
            <person name="Vagvolgyi C."/>
            <person name="Papp T."/>
            <person name="Martin F.M."/>
            <person name="Miettinen O."/>
            <person name="Hibbett D.S."/>
            <person name="Nagy L.G."/>
        </authorList>
    </citation>
    <scope>NUCLEOTIDE SEQUENCE [LARGE SCALE GENOMIC DNA]</scope>
    <source>
        <strain evidence="1 2">CBS 962.96</strain>
    </source>
</reference>
<sequence length="73" mass="8146">MRGVVPDFFLMGVTQGLVDAIQDGALKRCVPLVDDPGQYDADAMLQLDYRKVILQWFVAFKILGGRFLDDLAV</sequence>
<keyword evidence="2" id="KW-1185">Reference proteome</keyword>
<evidence type="ECO:0000313" key="1">
    <source>
        <dbReference type="EMBL" id="THU97466.1"/>
    </source>
</evidence>
<dbReference type="AlphaFoldDB" id="A0A4S8M5F6"/>
<protein>
    <submittedName>
        <fullName evidence="1">Uncharacterized protein</fullName>
    </submittedName>
</protein>